<evidence type="ECO:0000313" key="4">
    <source>
        <dbReference type="Proteomes" id="UP000254424"/>
    </source>
</evidence>
<accession>A0A380YIE4</accession>
<dbReference type="InterPro" id="IPR010992">
    <property type="entry name" value="IHF-like_DNA-bd_dom_sf"/>
</dbReference>
<dbReference type="EMBL" id="UFSX01000001">
    <property type="protein sequence ID" value="SUV28629.1"/>
    <property type="molecule type" value="Genomic_DNA"/>
</dbReference>
<evidence type="ECO:0000256" key="1">
    <source>
        <dbReference type="ARBA" id="ARBA00023125"/>
    </source>
</evidence>
<gene>
    <name evidence="3" type="ORF">NCTC11155_00580</name>
</gene>
<dbReference type="GeneID" id="93070522"/>
<dbReference type="GO" id="GO:0003677">
    <property type="term" value="F:DNA binding"/>
    <property type="evidence" value="ECO:0007669"/>
    <property type="project" value="UniProtKB-KW"/>
</dbReference>
<organism evidence="3 4">
    <name type="scientific">Bacteroides eggerthii</name>
    <dbReference type="NCBI Taxonomy" id="28111"/>
    <lineage>
        <taxon>Bacteria</taxon>
        <taxon>Pseudomonadati</taxon>
        <taxon>Bacteroidota</taxon>
        <taxon>Bacteroidia</taxon>
        <taxon>Bacteroidales</taxon>
        <taxon>Bacteroidaceae</taxon>
        <taxon>Bacteroides</taxon>
    </lineage>
</organism>
<keyword evidence="1 3" id="KW-0238">DNA-binding</keyword>
<feature type="domain" description="HU" evidence="2">
    <location>
        <begin position="1"/>
        <end position="126"/>
    </location>
</feature>
<proteinExistence type="predicted"/>
<dbReference type="AlphaFoldDB" id="A0A380YIE4"/>
<name>A0A380YIE4_9BACE</name>
<evidence type="ECO:0000313" key="3">
    <source>
        <dbReference type="EMBL" id="SUV28629.1"/>
    </source>
</evidence>
<evidence type="ECO:0000259" key="2">
    <source>
        <dbReference type="Pfam" id="PF18291"/>
    </source>
</evidence>
<protein>
    <submittedName>
        <fullName evidence="3">DNA-binding protein, histone-like, putative</fullName>
    </submittedName>
</protein>
<reference evidence="3 4" key="1">
    <citation type="submission" date="2018-06" db="EMBL/GenBank/DDBJ databases">
        <authorList>
            <consortium name="Pathogen Informatics"/>
            <person name="Doyle S."/>
        </authorList>
    </citation>
    <scope>NUCLEOTIDE SEQUENCE [LARGE SCALE GENOMIC DNA]</scope>
    <source>
        <strain evidence="3 4">NCTC11155</strain>
    </source>
</reference>
<dbReference type="InterPro" id="IPR041607">
    <property type="entry name" value="HU-HIG"/>
</dbReference>
<dbReference type="SUPFAM" id="SSF47729">
    <property type="entry name" value="IHF-like DNA-binding proteins"/>
    <property type="match status" value="1"/>
</dbReference>
<dbReference type="RefSeq" id="WP_004289733.1">
    <property type="nucleotide sequence ID" value="NZ_CABKNQ010000019.1"/>
</dbReference>
<dbReference type="Pfam" id="PF18291">
    <property type="entry name" value="HU-HIG"/>
    <property type="match status" value="1"/>
</dbReference>
<sequence length="204" mass="23066">MSIYYDLIKKPDVRQTGEPQSLYARAVPKGTIDKKEFIDRVHRFTGISRSVLEGSMTAFMDELRDCLVGGWTVELGELGYFSPSLNCRPVMEKKEVRAASVSLRGLNFRVSRDFYRTLNEKAGFERHPKSSVSTPQSVSREHCLELLKAHFLTAPCISRAQYSRMAGRSYKQAVVDLNTFVAEGVLMRYGAGRNVVYAKVFPKP</sequence>
<dbReference type="Proteomes" id="UP000254424">
    <property type="component" value="Unassembled WGS sequence"/>
</dbReference>
<dbReference type="OrthoDB" id="9809801at2"/>